<name>A0A9J6GNE9_HAELO</name>
<dbReference type="VEuPathDB" id="VectorBase:HLOH_052613"/>
<evidence type="ECO:0000313" key="2">
    <source>
        <dbReference type="EMBL" id="KAH9379966.1"/>
    </source>
</evidence>
<protein>
    <submittedName>
        <fullName evidence="2">Uncharacterized protein</fullName>
    </submittedName>
</protein>
<dbReference type="Proteomes" id="UP000821853">
    <property type="component" value="Chromosome 8"/>
</dbReference>
<feature type="compositionally biased region" description="Acidic residues" evidence="1">
    <location>
        <begin position="127"/>
        <end position="137"/>
    </location>
</feature>
<feature type="region of interest" description="Disordered" evidence="1">
    <location>
        <begin position="70"/>
        <end position="96"/>
    </location>
</feature>
<sequence length="325" mass="35002">MLPNFGEDTAILPSSVETTSLILTPPAAAAATCAAAEATRVTLEAAPTFAACFRDEMENKCEEIQEMDTIAAGSDSTRKRHRDQASREEAEDKARQTVVVTATTTQHVAAPESEPDVADDIIVDDDAGTFEGLDNEDVQQSTECPGWTVVVSRRAKKQQASEGSSPQRGLQPKGKPSVRISAPNTKAKEEKLRAAKAQFVSKVNASMTKNARMPSFACKDEFQVVMRPRGGLVVASTTMTILRGAIITAANVAREEAEEDSIAPNVAQNIVVLSTPCESRANKYGMIRMLTIGEASCETHVYRSTPDDTSRGVISGGRYPQMHRQ</sequence>
<proteinExistence type="predicted"/>
<evidence type="ECO:0000313" key="3">
    <source>
        <dbReference type="Proteomes" id="UP000821853"/>
    </source>
</evidence>
<comment type="caution">
    <text evidence="2">The sequence shown here is derived from an EMBL/GenBank/DDBJ whole genome shotgun (WGS) entry which is preliminary data.</text>
</comment>
<feature type="region of interest" description="Disordered" evidence="1">
    <location>
        <begin position="127"/>
        <end position="146"/>
    </location>
</feature>
<reference evidence="2 3" key="1">
    <citation type="journal article" date="2020" name="Cell">
        <title>Large-Scale Comparative Analyses of Tick Genomes Elucidate Their Genetic Diversity and Vector Capacities.</title>
        <authorList>
            <consortium name="Tick Genome and Microbiome Consortium (TIGMIC)"/>
            <person name="Jia N."/>
            <person name="Wang J."/>
            <person name="Shi W."/>
            <person name="Du L."/>
            <person name="Sun Y."/>
            <person name="Zhan W."/>
            <person name="Jiang J.F."/>
            <person name="Wang Q."/>
            <person name="Zhang B."/>
            <person name="Ji P."/>
            <person name="Bell-Sakyi L."/>
            <person name="Cui X.M."/>
            <person name="Yuan T.T."/>
            <person name="Jiang B.G."/>
            <person name="Yang W.F."/>
            <person name="Lam T.T."/>
            <person name="Chang Q.C."/>
            <person name="Ding S.J."/>
            <person name="Wang X.J."/>
            <person name="Zhu J.G."/>
            <person name="Ruan X.D."/>
            <person name="Zhao L."/>
            <person name="Wei J.T."/>
            <person name="Ye R.Z."/>
            <person name="Que T.C."/>
            <person name="Du C.H."/>
            <person name="Zhou Y.H."/>
            <person name="Cheng J.X."/>
            <person name="Dai P.F."/>
            <person name="Guo W.B."/>
            <person name="Han X.H."/>
            <person name="Huang E.J."/>
            <person name="Li L.F."/>
            <person name="Wei W."/>
            <person name="Gao Y.C."/>
            <person name="Liu J.Z."/>
            <person name="Shao H.Z."/>
            <person name="Wang X."/>
            <person name="Wang C.C."/>
            <person name="Yang T.C."/>
            <person name="Huo Q.B."/>
            <person name="Li W."/>
            <person name="Chen H.Y."/>
            <person name="Chen S.E."/>
            <person name="Zhou L.G."/>
            <person name="Ni X.B."/>
            <person name="Tian J.H."/>
            <person name="Sheng Y."/>
            <person name="Liu T."/>
            <person name="Pan Y.S."/>
            <person name="Xia L.Y."/>
            <person name="Li J."/>
            <person name="Zhao F."/>
            <person name="Cao W.C."/>
        </authorList>
    </citation>
    <scope>NUCLEOTIDE SEQUENCE [LARGE SCALE GENOMIC DNA]</scope>
    <source>
        <strain evidence="2">HaeL-2018</strain>
    </source>
</reference>
<feature type="region of interest" description="Disordered" evidence="1">
    <location>
        <begin position="304"/>
        <end position="325"/>
    </location>
</feature>
<dbReference type="AlphaFoldDB" id="A0A9J6GNE9"/>
<evidence type="ECO:0000256" key="1">
    <source>
        <dbReference type="SAM" id="MobiDB-lite"/>
    </source>
</evidence>
<organism evidence="2 3">
    <name type="scientific">Haemaphysalis longicornis</name>
    <name type="common">Bush tick</name>
    <dbReference type="NCBI Taxonomy" id="44386"/>
    <lineage>
        <taxon>Eukaryota</taxon>
        <taxon>Metazoa</taxon>
        <taxon>Ecdysozoa</taxon>
        <taxon>Arthropoda</taxon>
        <taxon>Chelicerata</taxon>
        <taxon>Arachnida</taxon>
        <taxon>Acari</taxon>
        <taxon>Parasitiformes</taxon>
        <taxon>Ixodida</taxon>
        <taxon>Ixodoidea</taxon>
        <taxon>Ixodidae</taxon>
        <taxon>Haemaphysalinae</taxon>
        <taxon>Haemaphysalis</taxon>
    </lineage>
</organism>
<accession>A0A9J6GNE9</accession>
<keyword evidence="3" id="KW-1185">Reference proteome</keyword>
<feature type="compositionally biased region" description="Polar residues" evidence="1">
    <location>
        <begin position="158"/>
        <end position="168"/>
    </location>
</feature>
<dbReference type="EMBL" id="JABSTR010000010">
    <property type="protein sequence ID" value="KAH9379966.1"/>
    <property type="molecule type" value="Genomic_DNA"/>
</dbReference>
<feature type="compositionally biased region" description="Basic and acidic residues" evidence="1">
    <location>
        <begin position="83"/>
        <end position="95"/>
    </location>
</feature>
<feature type="region of interest" description="Disordered" evidence="1">
    <location>
        <begin position="153"/>
        <end position="189"/>
    </location>
</feature>
<gene>
    <name evidence="2" type="ORF">HPB48_013224</name>
</gene>